<evidence type="ECO:0000313" key="5">
    <source>
        <dbReference type="EMBL" id="MDH7451917.1"/>
    </source>
</evidence>
<evidence type="ECO:0000259" key="4">
    <source>
        <dbReference type="PROSITE" id="PS50887"/>
    </source>
</evidence>
<keyword evidence="2" id="KW-0175">Coiled coil</keyword>
<keyword evidence="6" id="KW-1185">Reference proteome</keyword>
<organism evidence="5 6">
    <name type="scientific">Luteimonas composti</name>
    <dbReference type="NCBI Taxonomy" id="398257"/>
    <lineage>
        <taxon>Bacteria</taxon>
        <taxon>Pseudomonadati</taxon>
        <taxon>Pseudomonadota</taxon>
        <taxon>Gammaproteobacteria</taxon>
        <taxon>Lysobacterales</taxon>
        <taxon>Lysobacteraceae</taxon>
        <taxon>Luteimonas</taxon>
    </lineage>
</organism>
<dbReference type="Pfam" id="PF07495">
    <property type="entry name" value="Y_Y_Y"/>
    <property type="match status" value="1"/>
</dbReference>
<proteinExistence type="predicted"/>
<name>A0ABT6MMU5_9GAMM</name>
<dbReference type="Gene3D" id="3.30.70.270">
    <property type="match status" value="1"/>
</dbReference>
<protein>
    <recommendedName>
        <fullName evidence="1">diguanylate cyclase</fullName>
        <ecNumber evidence="1">2.7.7.65</ecNumber>
    </recommendedName>
</protein>
<dbReference type="Gene3D" id="2.130.10.10">
    <property type="entry name" value="YVTN repeat-like/Quinoprotein amine dehydrogenase"/>
    <property type="match status" value="3"/>
</dbReference>
<dbReference type="NCBIfam" id="TIGR00254">
    <property type="entry name" value="GGDEF"/>
    <property type="match status" value="1"/>
</dbReference>
<dbReference type="Proteomes" id="UP001160550">
    <property type="component" value="Unassembled WGS sequence"/>
</dbReference>
<evidence type="ECO:0000313" key="6">
    <source>
        <dbReference type="Proteomes" id="UP001160550"/>
    </source>
</evidence>
<dbReference type="InterPro" id="IPR000160">
    <property type="entry name" value="GGDEF_dom"/>
</dbReference>
<feature type="coiled-coil region" evidence="2">
    <location>
        <begin position="767"/>
        <end position="808"/>
    </location>
</feature>
<dbReference type="SUPFAM" id="SSF55073">
    <property type="entry name" value="Nucleotide cyclase"/>
    <property type="match status" value="1"/>
</dbReference>
<keyword evidence="3" id="KW-0812">Transmembrane</keyword>
<sequence>MAGAWLALAGPACALDPELPPERYTITRWSADDGLPHSQIHDIGQSPDGFLWVTTWEGTARFDGLDFSEVARLNDPTGGRRPSRRLWRDADGSMLVAVDGPGLLRVPAVGAARPACRDIDALQVSQLAQGVDGLPWLAARDGLYRLQSDGRCTRVAGGQSLAGRTVNGMLAQADGSLWLGLRGGLFRWQGGRLEALGERLGLPAGEVRGLVRDAGGDIWIASEHGVWRYRGGRLQAVRPERAEGLLLDDSGALWVAGTDSVVLRHRDGRWHRWGEGEGVVGYATGALFQDREGLVWFGTTHGLFRIADGPVRGIARQPGLPSDYIRSVLQTADGQVWIGHSLGLSRIRDTRPELLFPQPGTQPSSVLALAPAAGGGVWAGTYNRGVLRVGPGVPAPVRPLATGDHPLAAEQVRALLEDPDGTLWIGTERGLVAWRDGRFDPQPLPGLPALPVRVLQRSEGGRLWIGQLGGMAWREPDGHLVVLRPGQGFPAQSVFDFLHDADGGTWVASNRGVLHLRDGGWRQYGAAQGLRGSSVFRLLDDAYGNLWLSGNHGVARVPRRSFQAVDRGDRARLDVQVFDRDDGMPSRQANGGSAPAGWRLADGEVWLPTASGVAVFDPGLVMERGRGDVPLVIDTLQVDGRELAPADAGVLQPGSRVQIRYAGLSLRQPNALRYRYRMQGVDAHWIDAGTAREVTYTNLPAGRLRFEVQVAHAPADWSRPAASTGFELQVAAPWWARPWAVLPAIGTLLLLFILLHHVLGRRQRRHARQLEAEVAQRTAQLREKNQELEEASRQRERLVEQLAHQASHDSLTGLPNRRAGDQQLAMALQQADAAHTPLCVAIVDLDRFKHINDRYGHQGGDRVLAHVAGQLQASLRQPSLFVARLGGEEFLVVLRETALAGAVSLLECARHDVAALAIAPDGDDSIACTISAGVVERSGREGADALLQRADAALYEAKRQGRDRIVAG</sequence>
<feature type="transmembrane region" description="Helical" evidence="3">
    <location>
        <begin position="739"/>
        <end position="759"/>
    </location>
</feature>
<dbReference type="SMART" id="SM00267">
    <property type="entry name" value="GGDEF"/>
    <property type="match status" value="1"/>
</dbReference>
<dbReference type="PROSITE" id="PS50887">
    <property type="entry name" value="GGDEF"/>
    <property type="match status" value="1"/>
</dbReference>
<evidence type="ECO:0000256" key="3">
    <source>
        <dbReference type="SAM" id="Phobius"/>
    </source>
</evidence>
<keyword evidence="3" id="KW-1133">Transmembrane helix</keyword>
<comment type="caution">
    <text evidence="5">The sequence shown here is derived from an EMBL/GenBank/DDBJ whole genome shotgun (WGS) entry which is preliminary data.</text>
</comment>
<dbReference type="EMBL" id="JARYGX010000007">
    <property type="protein sequence ID" value="MDH7451917.1"/>
    <property type="molecule type" value="Genomic_DNA"/>
</dbReference>
<dbReference type="Gene3D" id="2.60.40.10">
    <property type="entry name" value="Immunoglobulins"/>
    <property type="match status" value="1"/>
</dbReference>
<dbReference type="Pfam" id="PF07494">
    <property type="entry name" value="Reg_prop"/>
    <property type="match status" value="2"/>
</dbReference>
<dbReference type="SUPFAM" id="SSF63829">
    <property type="entry name" value="Calcium-dependent phosphotriesterase"/>
    <property type="match status" value="3"/>
</dbReference>
<keyword evidence="5" id="KW-0808">Transferase</keyword>
<keyword evidence="5" id="KW-0548">Nucleotidyltransferase</keyword>
<dbReference type="InterPro" id="IPR043128">
    <property type="entry name" value="Rev_trsase/Diguanyl_cyclase"/>
</dbReference>
<reference evidence="5" key="1">
    <citation type="journal article" date="2007" name="Int. J. Syst. Evol. Microbiol.">
        <title>Luteimonas composti sp. nov., a moderately thermophilic bacterium isolated from food waste.</title>
        <authorList>
            <person name="Young C.C."/>
            <person name="Kampfer P."/>
            <person name="Chen W.M."/>
            <person name="Yen W.S."/>
            <person name="Arun A.B."/>
            <person name="Lai W.A."/>
            <person name="Shen F.T."/>
            <person name="Rekha P.D."/>
            <person name="Lin K.Y."/>
            <person name="Chou J.H."/>
        </authorList>
    </citation>
    <scope>NUCLEOTIDE SEQUENCE</scope>
    <source>
        <strain evidence="5">CC-YY355</strain>
    </source>
</reference>
<reference evidence="5" key="2">
    <citation type="submission" date="2023-04" db="EMBL/GenBank/DDBJ databases">
        <authorList>
            <person name="Sun J.-Q."/>
        </authorList>
    </citation>
    <scope>NUCLEOTIDE SEQUENCE</scope>
    <source>
        <strain evidence="5">CC-YY355</strain>
    </source>
</reference>
<dbReference type="InterPro" id="IPR011110">
    <property type="entry name" value="Reg_prop"/>
</dbReference>
<dbReference type="InterPro" id="IPR013783">
    <property type="entry name" value="Ig-like_fold"/>
</dbReference>
<dbReference type="EC" id="2.7.7.65" evidence="1"/>
<dbReference type="InterPro" id="IPR015943">
    <property type="entry name" value="WD40/YVTN_repeat-like_dom_sf"/>
</dbReference>
<dbReference type="GO" id="GO:0052621">
    <property type="term" value="F:diguanylate cyclase activity"/>
    <property type="evidence" value="ECO:0007669"/>
    <property type="project" value="UniProtKB-EC"/>
</dbReference>
<dbReference type="PANTHER" id="PTHR45138:SF24">
    <property type="entry name" value="DIGUANYLATE CYCLASE DGCC-RELATED"/>
    <property type="match status" value="1"/>
</dbReference>
<dbReference type="RefSeq" id="WP_280941120.1">
    <property type="nucleotide sequence ID" value="NZ_JARYGX010000007.1"/>
</dbReference>
<dbReference type="Pfam" id="PF00990">
    <property type="entry name" value="GGDEF"/>
    <property type="match status" value="1"/>
</dbReference>
<keyword evidence="3" id="KW-0472">Membrane</keyword>
<dbReference type="PANTHER" id="PTHR45138">
    <property type="entry name" value="REGULATORY COMPONENTS OF SENSORY TRANSDUCTION SYSTEM"/>
    <property type="match status" value="1"/>
</dbReference>
<dbReference type="InterPro" id="IPR029787">
    <property type="entry name" value="Nucleotide_cyclase"/>
</dbReference>
<dbReference type="InterPro" id="IPR050469">
    <property type="entry name" value="Diguanylate_Cyclase"/>
</dbReference>
<gene>
    <name evidence="5" type="ORF">QF205_02335</name>
</gene>
<evidence type="ECO:0000256" key="1">
    <source>
        <dbReference type="ARBA" id="ARBA00012528"/>
    </source>
</evidence>
<dbReference type="InterPro" id="IPR011123">
    <property type="entry name" value="Y_Y_Y"/>
</dbReference>
<dbReference type="CDD" id="cd01949">
    <property type="entry name" value="GGDEF"/>
    <property type="match status" value="1"/>
</dbReference>
<accession>A0ABT6MMU5</accession>
<feature type="domain" description="GGDEF" evidence="4">
    <location>
        <begin position="836"/>
        <end position="968"/>
    </location>
</feature>
<evidence type="ECO:0000256" key="2">
    <source>
        <dbReference type="SAM" id="Coils"/>
    </source>
</evidence>